<dbReference type="Proteomes" id="UP000266389">
    <property type="component" value="Unassembled WGS sequence"/>
</dbReference>
<evidence type="ECO:0000256" key="2">
    <source>
        <dbReference type="ARBA" id="ARBA00006100"/>
    </source>
</evidence>
<dbReference type="SFLD" id="SFLDS00029">
    <property type="entry name" value="Radical_SAM"/>
    <property type="match status" value="1"/>
</dbReference>
<dbReference type="GO" id="GO:0005737">
    <property type="term" value="C:cytoplasm"/>
    <property type="evidence" value="ECO:0007669"/>
    <property type="project" value="UniProtKB-SubCell"/>
</dbReference>
<dbReference type="InterPro" id="IPR006638">
    <property type="entry name" value="Elp3/MiaA/NifB-like_rSAM"/>
</dbReference>
<dbReference type="PANTHER" id="PTHR13932">
    <property type="entry name" value="COPROPORPHYRINIGEN III OXIDASE"/>
    <property type="match status" value="1"/>
</dbReference>
<dbReference type="Gene3D" id="3.20.20.70">
    <property type="entry name" value="Aldolase class I"/>
    <property type="match status" value="1"/>
</dbReference>
<dbReference type="InterPro" id="IPR010723">
    <property type="entry name" value="HemN_C"/>
</dbReference>
<dbReference type="GO" id="GO:0006779">
    <property type="term" value="P:porphyrin-containing compound biosynthetic process"/>
    <property type="evidence" value="ECO:0007669"/>
    <property type="project" value="InterPro"/>
</dbReference>
<evidence type="ECO:0000256" key="5">
    <source>
        <dbReference type="ARBA" id="ARBA00022691"/>
    </source>
</evidence>
<reference evidence="12 13" key="1">
    <citation type="journal article" date="2011" name="ISME J.">
        <title>Community ecology of hot spring cyanobacterial mats: predominant populations and their functional potential.</title>
        <authorList>
            <person name="Klatt C.G."/>
            <person name="Wood J.M."/>
            <person name="Rusch D.B."/>
            <person name="Bateson M.M."/>
            <person name="Hamamura N."/>
            <person name="Heidelberg J.F."/>
            <person name="Grossman A.R."/>
            <person name="Bhaya D."/>
            <person name="Cohan F.M."/>
            <person name="Kuhl M."/>
            <person name="Bryant D.A."/>
            <person name="Ward D.M."/>
        </authorList>
    </citation>
    <scope>NUCLEOTIDE SEQUENCE [LARGE SCALE GENOMIC DNA]</scope>
    <source>
        <strain evidence="12">OS</strain>
    </source>
</reference>
<dbReference type="GO" id="GO:0046872">
    <property type="term" value="F:metal ion binding"/>
    <property type="evidence" value="ECO:0007669"/>
    <property type="project" value="UniProtKB-UniRule"/>
</dbReference>
<keyword evidence="8 10" id="KW-0411">Iron-sulfur</keyword>
<evidence type="ECO:0000256" key="9">
    <source>
        <dbReference type="ARBA" id="ARBA00023186"/>
    </source>
</evidence>
<dbReference type="SFLD" id="SFLDF00288">
    <property type="entry name" value="HemN-like__clustered_with_nucl"/>
    <property type="match status" value="1"/>
</dbReference>
<comment type="caution">
    <text evidence="12">The sequence shown here is derived from an EMBL/GenBank/DDBJ whole genome shotgun (WGS) entry which is preliminary data.</text>
</comment>
<dbReference type="SUPFAM" id="SSF102114">
    <property type="entry name" value="Radical SAM enzymes"/>
    <property type="match status" value="1"/>
</dbReference>
<evidence type="ECO:0000259" key="11">
    <source>
        <dbReference type="PROSITE" id="PS51918"/>
    </source>
</evidence>
<keyword evidence="4 10" id="KW-0349">Heme</keyword>
<proteinExistence type="inferred from homology"/>
<gene>
    <name evidence="12" type="primary">hemW</name>
    <name evidence="12" type="ORF">D0433_06880</name>
</gene>
<dbReference type="Pfam" id="PF06969">
    <property type="entry name" value="HemN_C"/>
    <property type="match status" value="1"/>
</dbReference>
<dbReference type="AlphaFoldDB" id="A0A395M077"/>
<keyword evidence="5 10" id="KW-0949">S-adenosyl-L-methionine</keyword>
<evidence type="ECO:0000313" key="12">
    <source>
        <dbReference type="EMBL" id="RFM24189.1"/>
    </source>
</evidence>
<dbReference type="InterPro" id="IPR013785">
    <property type="entry name" value="Aldolase_TIM"/>
</dbReference>
<comment type="cofactor">
    <cofactor evidence="1">
        <name>[4Fe-4S] cluster</name>
        <dbReference type="ChEBI" id="CHEBI:49883"/>
    </cofactor>
</comment>
<keyword evidence="7 10" id="KW-0408">Iron</keyword>
<dbReference type="NCBIfam" id="TIGR00539">
    <property type="entry name" value="hemN_rel"/>
    <property type="match status" value="1"/>
</dbReference>
<dbReference type="Pfam" id="PF04055">
    <property type="entry name" value="Radical_SAM"/>
    <property type="match status" value="1"/>
</dbReference>
<evidence type="ECO:0000256" key="10">
    <source>
        <dbReference type="RuleBase" id="RU364116"/>
    </source>
</evidence>
<keyword evidence="9 10" id="KW-0143">Chaperone</keyword>
<accession>A0A395M077</accession>
<dbReference type="InterPro" id="IPR007197">
    <property type="entry name" value="rSAM"/>
</dbReference>
<dbReference type="GO" id="GO:0051539">
    <property type="term" value="F:4 iron, 4 sulfur cluster binding"/>
    <property type="evidence" value="ECO:0007669"/>
    <property type="project" value="UniProtKB-UniRule"/>
</dbReference>
<evidence type="ECO:0000256" key="8">
    <source>
        <dbReference type="ARBA" id="ARBA00023014"/>
    </source>
</evidence>
<evidence type="ECO:0000256" key="1">
    <source>
        <dbReference type="ARBA" id="ARBA00001966"/>
    </source>
</evidence>
<dbReference type="InterPro" id="IPR004559">
    <property type="entry name" value="HemW-like"/>
</dbReference>
<comment type="function">
    <text evidence="10">Probably acts as a heme chaperone, transferring heme to an unknown acceptor. Binds one molecule of heme per monomer, possibly covalently. Binds 1 [4Fe-4S] cluster. The cluster is coordinated with 3 cysteines and an exchangeable S-adenosyl-L-methionine.</text>
</comment>
<evidence type="ECO:0000256" key="4">
    <source>
        <dbReference type="ARBA" id="ARBA00022617"/>
    </source>
</evidence>
<name>A0A395M077_9BACT</name>
<dbReference type="InterPro" id="IPR058240">
    <property type="entry name" value="rSAM_sf"/>
</dbReference>
<dbReference type="PANTHER" id="PTHR13932:SF5">
    <property type="entry name" value="RADICAL S-ADENOSYL METHIONINE DOMAIN-CONTAINING PROTEIN 1, MITOCHONDRIAL"/>
    <property type="match status" value="1"/>
</dbReference>
<keyword evidence="10" id="KW-0963">Cytoplasm</keyword>
<dbReference type="CDD" id="cd01335">
    <property type="entry name" value="Radical_SAM"/>
    <property type="match status" value="1"/>
</dbReference>
<comment type="similarity">
    <text evidence="2">Belongs to the anaerobic coproporphyrinogen-III oxidase family. HemW subfamily.</text>
</comment>
<organism evidence="12 13">
    <name type="scientific">Candidatus Thermochlorobacter aerophilus</name>
    <dbReference type="NCBI Taxonomy" id="1868324"/>
    <lineage>
        <taxon>Bacteria</taxon>
        <taxon>Pseudomonadati</taxon>
        <taxon>Chlorobiota</taxon>
        <taxon>Chlorobiia</taxon>
        <taxon>Chlorobiales</taxon>
        <taxon>Candidatus Thermochlorobacteriaceae</taxon>
        <taxon>Candidatus Thermochlorobacter</taxon>
    </lineage>
</organism>
<dbReference type="EMBL" id="PHFL01000045">
    <property type="protein sequence ID" value="RFM24189.1"/>
    <property type="molecule type" value="Genomic_DNA"/>
</dbReference>
<keyword evidence="10" id="KW-0004">4Fe-4S</keyword>
<feature type="domain" description="Radical SAM core" evidence="11">
    <location>
        <begin position="1"/>
        <end position="227"/>
    </location>
</feature>
<dbReference type="SFLD" id="SFLDF00562">
    <property type="entry name" value="HemN-like__clustered_with_heat"/>
    <property type="match status" value="1"/>
</dbReference>
<evidence type="ECO:0000313" key="13">
    <source>
        <dbReference type="Proteomes" id="UP000266389"/>
    </source>
</evidence>
<dbReference type="SMART" id="SM00729">
    <property type="entry name" value="Elp3"/>
    <property type="match status" value="1"/>
</dbReference>
<dbReference type="SFLD" id="SFLDG01065">
    <property type="entry name" value="anaerobic_coproporphyrinogen-I"/>
    <property type="match status" value="1"/>
</dbReference>
<dbReference type="GO" id="GO:0004109">
    <property type="term" value="F:coproporphyrinogen oxidase activity"/>
    <property type="evidence" value="ECO:0007669"/>
    <property type="project" value="InterPro"/>
</dbReference>
<comment type="subcellular location">
    <subcellularLocation>
        <location evidence="10">Cytoplasm</location>
    </subcellularLocation>
</comment>
<evidence type="ECO:0000256" key="7">
    <source>
        <dbReference type="ARBA" id="ARBA00023004"/>
    </source>
</evidence>
<evidence type="ECO:0000256" key="3">
    <source>
        <dbReference type="ARBA" id="ARBA00017228"/>
    </source>
</evidence>
<dbReference type="InterPro" id="IPR034505">
    <property type="entry name" value="Coproporphyrinogen-III_oxidase"/>
</dbReference>
<keyword evidence="6 10" id="KW-0479">Metal-binding</keyword>
<sequence length="385" mass="43679">MAGLYIHIPFCRRRCNYCDFYFVTNSALIADFLTALSKELTARASLLEGHVIETLYFGGGTPSMLSPKDLSSILNLIFRTYTLAPNLELTLEVNPEDVSAHYFSALKDLGVNRISLGIQSFRDAKLRWLSRKHTAAQSQHALELAQACFSNVSVDLIFGVEGETLTEWEKELETVLSFQPQHISTYALTIEPRTLLEKLIKRGQRQPPLDAVQADMFLCTMHTLQAEGYEHYEVSNFSKPHYQSRHNRAYWQRVPYLGFGPSAHSFIILPHHEERFANHANLKAYLQTPEHALAFREILTPKDIFNEMVLLGLRQKSGLNLSELQKKFCKFAPQFSTHLDKCVAKLNSLEADGFVVMESHNGHQIVKLTDKGFTLADAIAESLFL</sequence>
<evidence type="ECO:0000256" key="6">
    <source>
        <dbReference type="ARBA" id="ARBA00022723"/>
    </source>
</evidence>
<dbReference type="PROSITE" id="PS51918">
    <property type="entry name" value="RADICAL_SAM"/>
    <property type="match status" value="1"/>
</dbReference>
<protein>
    <recommendedName>
        <fullName evidence="3 10">Heme chaperone HemW</fullName>
    </recommendedName>
</protein>